<evidence type="ECO:0000256" key="5">
    <source>
        <dbReference type="ARBA" id="ARBA00022989"/>
    </source>
</evidence>
<feature type="transmembrane region" description="Helical" evidence="7">
    <location>
        <begin position="137"/>
        <end position="158"/>
    </location>
</feature>
<dbReference type="Proteomes" id="UP000242815">
    <property type="component" value="Unassembled WGS sequence"/>
</dbReference>
<evidence type="ECO:0000259" key="9">
    <source>
        <dbReference type="Pfam" id="PF16733"/>
    </source>
</evidence>
<dbReference type="InterPro" id="IPR038244">
    <property type="entry name" value="NRho_sf"/>
</dbReference>
<feature type="transmembrane region" description="Helical" evidence="7">
    <location>
        <begin position="170"/>
        <end position="191"/>
    </location>
</feature>
<evidence type="ECO:0000256" key="2">
    <source>
        <dbReference type="ARBA" id="ARBA00009045"/>
    </source>
</evidence>
<keyword evidence="3 7" id="KW-0812">Transmembrane</keyword>
<dbReference type="OrthoDB" id="9778341at2"/>
<gene>
    <name evidence="10" type="ORF">SAMN05216578_102129</name>
</gene>
<dbReference type="InterPro" id="IPR022764">
    <property type="entry name" value="Peptidase_S54_rhomboid_dom"/>
</dbReference>
<dbReference type="STRING" id="1002526.SAMN05216578_102129"/>
<dbReference type="EMBL" id="FOYD01000002">
    <property type="protein sequence ID" value="SFQ68580.1"/>
    <property type="molecule type" value="Genomic_DNA"/>
</dbReference>
<dbReference type="InterPro" id="IPR035952">
    <property type="entry name" value="Rhomboid-like_sf"/>
</dbReference>
<feature type="transmembrane region" description="Helical" evidence="7">
    <location>
        <begin position="257"/>
        <end position="276"/>
    </location>
</feature>
<reference evidence="10 11" key="1">
    <citation type="submission" date="2016-10" db="EMBL/GenBank/DDBJ databases">
        <authorList>
            <person name="de Groot N.N."/>
        </authorList>
    </citation>
    <scope>NUCLEOTIDE SEQUENCE [LARGE SCALE GENOMIC DNA]</scope>
    <source>
        <strain evidence="10 11">JCM 18415</strain>
    </source>
</reference>
<dbReference type="GO" id="GO:0016020">
    <property type="term" value="C:membrane"/>
    <property type="evidence" value="ECO:0007669"/>
    <property type="project" value="UniProtKB-SubCell"/>
</dbReference>
<dbReference type="Pfam" id="PF16733">
    <property type="entry name" value="NRho"/>
    <property type="match status" value="1"/>
</dbReference>
<sequence length="283" mass="31087">MSKYRALACDLDEDLSRLIHFLRMQGVPHRVTEERGEQVIWTRSEADADLVRTLYRDGVPPETAEPVRVARPAVGPGWGVMLRHLPVTLAILAITAAVAVWTGLGRNLHALAWLSFTPVNSMGQLAASPDLGQWWRLVSPIFMHFGIMHLAFNALWYWELGRRIELRSGSFWLLGLTLLFALVSNYAQWVFSGPTALFGGLSGVLYGLLGYCWLYQLLAPNMHFDLPKGVVIMMLAWLVFCLSGIISVLGFGAIANAAHVGGLVVGCICGVIAGGMQRMRGAL</sequence>
<evidence type="ECO:0000259" key="8">
    <source>
        <dbReference type="Pfam" id="PF01694"/>
    </source>
</evidence>
<feature type="transmembrane region" description="Helical" evidence="7">
    <location>
        <begin position="85"/>
        <end position="104"/>
    </location>
</feature>
<feature type="domain" description="Rhomboid protease N-terminal" evidence="9">
    <location>
        <begin position="1"/>
        <end position="57"/>
    </location>
</feature>
<proteinExistence type="inferred from homology"/>
<name>A0A1I6AIR9_9GAMM</name>
<dbReference type="GO" id="GO:0004252">
    <property type="term" value="F:serine-type endopeptidase activity"/>
    <property type="evidence" value="ECO:0007669"/>
    <property type="project" value="InterPro"/>
</dbReference>
<evidence type="ECO:0000256" key="1">
    <source>
        <dbReference type="ARBA" id="ARBA00004141"/>
    </source>
</evidence>
<evidence type="ECO:0000256" key="3">
    <source>
        <dbReference type="ARBA" id="ARBA00022692"/>
    </source>
</evidence>
<accession>A0A1I6AIR9</accession>
<dbReference type="Gene3D" id="1.20.1540.10">
    <property type="entry name" value="Rhomboid-like"/>
    <property type="match status" value="1"/>
</dbReference>
<dbReference type="AlphaFoldDB" id="A0A1I6AIR9"/>
<evidence type="ECO:0000313" key="11">
    <source>
        <dbReference type="Proteomes" id="UP000242815"/>
    </source>
</evidence>
<comment type="subcellular location">
    <subcellularLocation>
        <location evidence="1">Membrane</location>
        <topology evidence="1">Multi-pass membrane protein</topology>
    </subcellularLocation>
</comment>
<keyword evidence="4" id="KW-0378">Hydrolase</keyword>
<dbReference type="PANTHER" id="PTHR43731:SF14">
    <property type="entry name" value="PRESENILIN-ASSOCIATED RHOMBOID-LIKE PROTEIN, MITOCHONDRIAL"/>
    <property type="match status" value="1"/>
</dbReference>
<evidence type="ECO:0000256" key="7">
    <source>
        <dbReference type="SAM" id="Phobius"/>
    </source>
</evidence>
<evidence type="ECO:0000256" key="6">
    <source>
        <dbReference type="ARBA" id="ARBA00023136"/>
    </source>
</evidence>
<dbReference type="RefSeq" id="WP_090537131.1">
    <property type="nucleotide sequence ID" value="NZ_FOYD01000002.1"/>
</dbReference>
<evidence type="ECO:0000313" key="10">
    <source>
        <dbReference type="EMBL" id="SFQ68580.1"/>
    </source>
</evidence>
<dbReference type="InterPro" id="IPR031976">
    <property type="entry name" value="NRho"/>
</dbReference>
<feature type="transmembrane region" description="Helical" evidence="7">
    <location>
        <begin position="197"/>
        <end position="218"/>
    </location>
</feature>
<keyword evidence="6 7" id="KW-0472">Membrane</keyword>
<dbReference type="PANTHER" id="PTHR43731">
    <property type="entry name" value="RHOMBOID PROTEASE"/>
    <property type="match status" value="1"/>
</dbReference>
<keyword evidence="5 7" id="KW-1133">Transmembrane helix</keyword>
<evidence type="ECO:0000256" key="4">
    <source>
        <dbReference type="ARBA" id="ARBA00022801"/>
    </source>
</evidence>
<dbReference type="SUPFAM" id="SSF144091">
    <property type="entry name" value="Rhomboid-like"/>
    <property type="match status" value="1"/>
</dbReference>
<dbReference type="InterPro" id="IPR050925">
    <property type="entry name" value="Rhomboid_protease_S54"/>
</dbReference>
<feature type="domain" description="Peptidase S54 rhomboid" evidence="8">
    <location>
        <begin position="132"/>
        <end position="272"/>
    </location>
</feature>
<comment type="similarity">
    <text evidence="2">Belongs to the peptidase S54 family.</text>
</comment>
<feature type="transmembrane region" description="Helical" evidence="7">
    <location>
        <begin position="230"/>
        <end position="251"/>
    </location>
</feature>
<dbReference type="Pfam" id="PF01694">
    <property type="entry name" value="Rhomboid"/>
    <property type="match status" value="1"/>
</dbReference>
<protein>
    <submittedName>
        <fullName evidence="10">GlpG protein</fullName>
    </submittedName>
</protein>
<dbReference type="Gene3D" id="3.30.70.2080">
    <property type="match status" value="1"/>
</dbReference>
<organism evidence="10 11">
    <name type="scientific">Halopseudomonas formosensis</name>
    <dbReference type="NCBI Taxonomy" id="1002526"/>
    <lineage>
        <taxon>Bacteria</taxon>
        <taxon>Pseudomonadati</taxon>
        <taxon>Pseudomonadota</taxon>
        <taxon>Gammaproteobacteria</taxon>
        <taxon>Pseudomonadales</taxon>
        <taxon>Pseudomonadaceae</taxon>
        <taxon>Halopseudomonas</taxon>
    </lineage>
</organism>